<dbReference type="GO" id="GO:0005634">
    <property type="term" value="C:nucleus"/>
    <property type="evidence" value="ECO:0007669"/>
    <property type="project" value="TreeGrafter"/>
</dbReference>
<dbReference type="OrthoDB" id="10249697at2759"/>
<evidence type="ECO:0000256" key="8">
    <source>
        <dbReference type="ARBA" id="ARBA00047746"/>
    </source>
</evidence>
<keyword evidence="7" id="KW-0464">Manganese</keyword>
<dbReference type="Pfam" id="PF01139">
    <property type="entry name" value="RtcB"/>
    <property type="match status" value="1"/>
</dbReference>
<dbReference type="GO" id="GO:0046872">
    <property type="term" value="F:metal ion binding"/>
    <property type="evidence" value="ECO:0007669"/>
    <property type="project" value="UniProtKB-KW"/>
</dbReference>
<dbReference type="GO" id="GO:0170057">
    <property type="term" value="F:RNA ligase (GTP) activity"/>
    <property type="evidence" value="ECO:0007669"/>
    <property type="project" value="UniProtKB-EC"/>
</dbReference>
<keyword evidence="3 11" id="KW-0436">Ligase</keyword>
<accession>A0A6A4V9V0</accession>
<evidence type="ECO:0000313" key="11">
    <source>
        <dbReference type="EMBL" id="KAF0289889.1"/>
    </source>
</evidence>
<feature type="binding site" evidence="9">
    <location>
        <position position="144"/>
    </location>
    <ligand>
        <name>GMP</name>
        <dbReference type="ChEBI" id="CHEBI:58115"/>
    </ligand>
</feature>
<evidence type="ECO:0000313" key="12">
    <source>
        <dbReference type="Proteomes" id="UP000440578"/>
    </source>
</evidence>
<evidence type="ECO:0000256" key="10">
    <source>
        <dbReference type="SAM" id="MobiDB-lite"/>
    </source>
</evidence>
<dbReference type="PANTHER" id="PTHR11118:SF1">
    <property type="entry name" value="RNA-SPLICING LIGASE RTCB HOMOLOG"/>
    <property type="match status" value="1"/>
</dbReference>
<comment type="caution">
    <text evidence="11">The sequence shown here is derived from an EMBL/GenBank/DDBJ whole genome shotgun (WGS) entry which is preliminary data.</text>
</comment>
<comment type="cofactor">
    <cofactor evidence="1">
        <name>Mn(2+)</name>
        <dbReference type="ChEBI" id="CHEBI:29035"/>
    </cofactor>
</comment>
<comment type="catalytic activity">
    <reaction evidence="8">
        <text>a 3'-end 3'-phospho-ribonucleotide-RNA + a 5'-end dephospho-ribonucleoside-RNA + GTP = a ribonucleotidyl-ribonucleotide-RNA + GMP + diphosphate</text>
        <dbReference type="Rhea" id="RHEA:68076"/>
        <dbReference type="Rhea" id="RHEA-COMP:10463"/>
        <dbReference type="Rhea" id="RHEA-COMP:13936"/>
        <dbReference type="Rhea" id="RHEA-COMP:17355"/>
        <dbReference type="ChEBI" id="CHEBI:33019"/>
        <dbReference type="ChEBI" id="CHEBI:37565"/>
        <dbReference type="ChEBI" id="CHEBI:58115"/>
        <dbReference type="ChEBI" id="CHEBI:83062"/>
        <dbReference type="ChEBI" id="CHEBI:138284"/>
        <dbReference type="ChEBI" id="CHEBI:173118"/>
        <dbReference type="EC" id="6.5.1.8"/>
    </reaction>
</comment>
<dbReference type="GO" id="GO:0072669">
    <property type="term" value="C:tRNA-splicing ligase complex"/>
    <property type="evidence" value="ECO:0007669"/>
    <property type="project" value="TreeGrafter"/>
</dbReference>
<evidence type="ECO:0000256" key="1">
    <source>
        <dbReference type="ARBA" id="ARBA00001936"/>
    </source>
</evidence>
<dbReference type="Gene3D" id="3.90.1860.10">
    <property type="entry name" value="tRNA-splicing ligase RtcB"/>
    <property type="match status" value="1"/>
</dbReference>
<evidence type="ECO:0000256" key="6">
    <source>
        <dbReference type="ARBA" id="ARBA00023134"/>
    </source>
</evidence>
<feature type="region of interest" description="Disordered" evidence="10">
    <location>
        <begin position="59"/>
        <end position="79"/>
    </location>
</feature>
<evidence type="ECO:0000256" key="5">
    <source>
        <dbReference type="ARBA" id="ARBA00022741"/>
    </source>
</evidence>
<dbReference type="EMBL" id="VIIS01001994">
    <property type="protein sequence ID" value="KAF0289889.1"/>
    <property type="molecule type" value="Genomic_DNA"/>
</dbReference>
<organism evidence="11 12">
    <name type="scientific">Amphibalanus amphitrite</name>
    <name type="common">Striped barnacle</name>
    <name type="synonym">Balanus amphitrite</name>
    <dbReference type="NCBI Taxonomy" id="1232801"/>
    <lineage>
        <taxon>Eukaryota</taxon>
        <taxon>Metazoa</taxon>
        <taxon>Ecdysozoa</taxon>
        <taxon>Arthropoda</taxon>
        <taxon>Crustacea</taxon>
        <taxon>Multicrustacea</taxon>
        <taxon>Cirripedia</taxon>
        <taxon>Thoracica</taxon>
        <taxon>Thoracicalcarea</taxon>
        <taxon>Balanomorpha</taxon>
        <taxon>Balanoidea</taxon>
        <taxon>Balanidae</taxon>
        <taxon>Amphibalaninae</taxon>
        <taxon>Amphibalanus</taxon>
    </lineage>
</organism>
<dbReference type="GO" id="GO:0003972">
    <property type="term" value="F:RNA ligase (ATP) activity"/>
    <property type="evidence" value="ECO:0007669"/>
    <property type="project" value="TreeGrafter"/>
</dbReference>
<keyword evidence="4" id="KW-0479">Metal-binding</keyword>
<reference evidence="11 12" key="1">
    <citation type="submission" date="2019-07" db="EMBL/GenBank/DDBJ databases">
        <title>Draft genome assembly of a fouling barnacle, Amphibalanus amphitrite (Darwin, 1854): The first reference genome for Thecostraca.</title>
        <authorList>
            <person name="Kim W."/>
        </authorList>
    </citation>
    <scope>NUCLEOTIDE SEQUENCE [LARGE SCALE GENOMIC DNA]</scope>
    <source>
        <strain evidence="11">SNU_AA5</strain>
        <tissue evidence="11">Soma without cirri and trophi</tissue>
    </source>
</reference>
<dbReference type="GO" id="GO:0006396">
    <property type="term" value="P:RNA processing"/>
    <property type="evidence" value="ECO:0007669"/>
    <property type="project" value="InterPro"/>
</dbReference>
<gene>
    <name evidence="11" type="primary">RtcB</name>
    <name evidence="11" type="ORF">FJT64_011895</name>
</gene>
<protein>
    <recommendedName>
        <fullName evidence="2">3'-phosphate/5'-hydroxy nucleic acid ligase</fullName>
        <ecNumber evidence="2">6.5.1.8</ecNumber>
    </recommendedName>
</protein>
<evidence type="ECO:0000256" key="9">
    <source>
        <dbReference type="PIRSR" id="PIRSR601233-2"/>
    </source>
</evidence>
<evidence type="ECO:0000256" key="4">
    <source>
        <dbReference type="ARBA" id="ARBA00022723"/>
    </source>
</evidence>
<dbReference type="PANTHER" id="PTHR11118">
    <property type="entry name" value="RNA-SPLICING LIGASE RTCB HOMOLOG"/>
    <property type="match status" value="1"/>
</dbReference>
<evidence type="ECO:0000256" key="7">
    <source>
        <dbReference type="ARBA" id="ARBA00023211"/>
    </source>
</evidence>
<dbReference type="EC" id="6.5.1.8" evidence="2"/>
<evidence type="ECO:0000256" key="2">
    <source>
        <dbReference type="ARBA" id="ARBA00012726"/>
    </source>
</evidence>
<keyword evidence="12" id="KW-1185">Reference proteome</keyword>
<proteinExistence type="predicted"/>
<name>A0A6A4V9V0_AMPAM</name>
<dbReference type="InterPro" id="IPR001233">
    <property type="entry name" value="RtcB"/>
</dbReference>
<evidence type="ECO:0000256" key="3">
    <source>
        <dbReference type="ARBA" id="ARBA00022598"/>
    </source>
</evidence>
<sequence length="145" mass="16537">MVVRSYDEELKYLERLTPHSWRIKKGFQPNMNVEGYVWAEDKEHCEEFGRMLNADPSRVSTRAKKRGLPQGRAMSRAKSRRNLDYQQVLSKMNDLGISVRVASPKLVMEEAPESYKNVTDVVDTCHAAGISKKCIKLKPIAVIKG</sequence>
<dbReference type="InterPro" id="IPR036025">
    <property type="entry name" value="RtcB-like_sf"/>
</dbReference>
<dbReference type="GO" id="GO:0005525">
    <property type="term" value="F:GTP binding"/>
    <property type="evidence" value="ECO:0007669"/>
    <property type="project" value="UniProtKB-KW"/>
</dbReference>
<dbReference type="SUPFAM" id="SSF103365">
    <property type="entry name" value="Hypothetical protein PH1602"/>
    <property type="match status" value="1"/>
</dbReference>
<keyword evidence="5 9" id="KW-0547">Nucleotide-binding</keyword>
<keyword evidence="6 9" id="KW-0342">GTP-binding</keyword>
<dbReference type="AlphaFoldDB" id="A0A6A4V9V0"/>
<dbReference type="Proteomes" id="UP000440578">
    <property type="component" value="Unassembled WGS sequence"/>
</dbReference>